<dbReference type="InterPro" id="IPR016040">
    <property type="entry name" value="NAD(P)-bd_dom"/>
</dbReference>
<dbReference type="Proteomes" id="UP000033491">
    <property type="component" value="Unassembled WGS sequence"/>
</dbReference>
<dbReference type="GO" id="GO:0004074">
    <property type="term" value="F:biliverdin reductase [NAD(P)H] activity"/>
    <property type="evidence" value="ECO:0007669"/>
    <property type="project" value="TreeGrafter"/>
</dbReference>
<comment type="caution">
    <text evidence="2">The sequence shown here is derived from an EMBL/GenBank/DDBJ whole genome shotgun (WGS) entry which is preliminary data.</text>
</comment>
<dbReference type="PANTHER" id="PTHR43355">
    <property type="entry name" value="FLAVIN REDUCTASE (NADPH)"/>
    <property type="match status" value="1"/>
</dbReference>
<evidence type="ECO:0000313" key="3">
    <source>
        <dbReference type="Proteomes" id="UP000033491"/>
    </source>
</evidence>
<dbReference type="PATRIC" id="fig|216463.3.peg.2218"/>
<dbReference type="AlphaFoldDB" id="A0A0F3RTH9"/>
<dbReference type="InterPro" id="IPR051606">
    <property type="entry name" value="Polyketide_Oxido-like"/>
</dbReference>
<dbReference type="Pfam" id="PF13460">
    <property type="entry name" value="NAD_binding_10"/>
    <property type="match status" value="1"/>
</dbReference>
<gene>
    <name evidence="2" type="ORF">VC81_02060</name>
</gene>
<dbReference type="Gene3D" id="3.40.50.720">
    <property type="entry name" value="NAD(P)-binding Rossmann-like Domain"/>
    <property type="match status" value="1"/>
</dbReference>
<dbReference type="PANTHER" id="PTHR43355:SF2">
    <property type="entry name" value="FLAVIN REDUCTASE (NADPH)"/>
    <property type="match status" value="1"/>
</dbReference>
<dbReference type="GO" id="GO:0042602">
    <property type="term" value="F:riboflavin reductase (NADPH) activity"/>
    <property type="evidence" value="ECO:0007669"/>
    <property type="project" value="TreeGrafter"/>
</dbReference>
<protein>
    <submittedName>
        <fullName evidence="2">NAD(P)-dependent oxidoreductase</fullName>
    </submittedName>
</protein>
<dbReference type="RefSeq" id="WP_045806502.1">
    <property type="nucleotide sequence ID" value="NZ_JZCR01000006.1"/>
</dbReference>
<reference evidence="2 3" key="1">
    <citation type="submission" date="2015-03" db="EMBL/GenBank/DDBJ databases">
        <authorList>
            <person name="Zheng J."/>
            <person name="Ganezle M."/>
        </authorList>
    </citation>
    <scope>NUCLEOTIDE SEQUENCE [LARGE SCALE GENOMIC DNA]</scope>
    <source>
        <strain evidence="2 3">LP38</strain>
    </source>
</reference>
<name>A0A0F3RTH9_9LACO</name>
<dbReference type="STRING" id="216463.VC81_02060"/>
<dbReference type="OrthoDB" id="9803892at2"/>
<organism evidence="2 3">
    <name type="scientific">Levilactobacillus spicheri</name>
    <dbReference type="NCBI Taxonomy" id="216463"/>
    <lineage>
        <taxon>Bacteria</taxon>
        <taxon>Bacillati</taxon>
        <taxon>Bacillota</taxon>
        <taxon>Bacilli</taxon>
        <taxon>Lactobacillales</taxon>
        <taxon>Lactobacillaceae</taxon>
        <taxon>Levilactobacillus</taxon>
    </lineage>
</organism>
<evidence type="ECO:0000259" key="1">
    <source>
        <dbReference type="Pfam" id="PF13460"/>
    </source>
</evidence>
<proteinExistence type="predicted"/>
<evidence type="ECO:0000313" key="2">
    <source>
        <dbReference type="EMBL" id="KJW13276.1"/>
    </source>
</evidence>
<dbReference type="InterPro" id="IPR036291">
    <property type="entry name" value="NAD(P)-bd_dom_sf"/>
</dbReference>
<accession>A0A0F3RTH9</accession>
<dbReference type="EMBL" id="JZCR01000006">
    <property type="protein sequence ID" value="KJW13276.1"/>
    <property type="molecule type" value="Genomic_DNA"/>
</dbReference>
<feature type="domain" description="NAD(P)-binding" evidence="1">
    <location>
        <begin position="8"/>
        <end position="185"/>
    </location>
</feature>
<dbReference type="SUPFAM" id="SSF51735">
    <property type="entry name" value="NAD(P)-binding Rossmann-fold domains"/>
    <property type="match status" value="1"/>
</dbReference>
<sequence>MQNGLIIGATGSIGRAVRKMMLAQTDVHLTLYSRRANRLKLDAKRETAIAGNASDDAQLDQAISGQNFVFVALSGDMASFATHIVASMERVNVHRLIFITTMGIYQEIPAWLGDSPEPYHNPILKSFRQAADRIEQSSLNYTIIRPGWYTNGPINYEITQKGEPFGGHDVSRQSIADYVIRLINDSTLDNQASVGINTPE</sequence>